<protein>
    <submittedName>
        <fullName evidence="2">Uncharacterized protein</fullName>
    </submittedName>
</protein>
<gene>
    <name evidence="2" type="ORF">EKD16_08355</name>
</gene>
<sequence>MKLPTWLRRRRPQQPTLEVTGSAEAARFAAGGVLPGPAPADPRPPVIDVGSTAAAHATHAHRAGQDARRRHVRHLSGTHEVDLDHVADLARQAIHHWRQFVNELEAERHLGDLLAAGDPTEVAAEDREEPPS</sequence>
<dbReference type="EMBL" id="CP036455">
    <property type="protein sequence ID" value="QBI53465.1"/>
    <property type="molecule type" value="Genomic_DNA"/>
</dbReference>
<evidence type="ECO:0000256" key="1">
    <source>
        <dbReference type="SAM" id="MobiDB-lite"/>
    </source>
</evidence>
<accession>A0A4P6PZ50</accession>
<organism evidence="2 3">
    <name type="scientific">Streptomonospora litoralis</name>
    <dbReference type="NCBI Taxonomy" id="2498135"/>
    <lineage>
        <taxon>Bacteria</taxon>
        <taxon>Bacillati</taxon>
        <taxon>Actinomycetota</taxon>
        <taxon>Actinomycetes</taxon>
        <taxon>Streptosporangiales</taxon>
        <taxon>Nocardiopsidaceae</taxon>
        <taxon>Streptomonospora</taxon>
    </lineage>
</organism>
<dbReference type="KEGG" id="strr:EKD16_08355"/>
<evidence type="ECO:0000313" key="3">
    <source>
        <dbReference type="Proteomes" id="UP000292235"/>
    </source>
</evidence>
<reference evidence="2 3" key="1">
    <citation type="submission" date="2019-02" db="EMBL/GenBank/DDBJ databases">
        <authorList>
            <person name="Khodamoradi S."/>
            <person name="Hahnke R.L."/>
            <person name="Kaempfer P."/>
            <person name="Schumann P."/>
            <person name="Rohde M."/>
            <person name="Steinert M."/>
            <person name="Luzhetskyy A."/>
            <person name="Wink J."/>
            <person name="Ruckert C."/>
        </authorList>
    </citation>
    <scope>NUCLEOTIDE SEQUENCE [LARGE SCALE GENOMIC DNA]</scope>
    <source>
        <strain evidence="2 3">M2</strain>
    </source>
</reference>
<proteinExistence type="predicted"/>
<dbReference type="Proteomes" id="UP000292235">
    <property type="component" value="Chromosome"/>
</dbReference>
<keyword evidence="3" id="KW-1185">Reference proteome</keyword>
<evidence type="ECO:0000313" key="2">
    <source>
        <dbReference type="EMBL" id="QBI53465.1"/>
    </source>
</evidence>
<name>A0A4P6PZ50_9ACTN</name>
<feature type="region of interest" description="Disordered" evidence="1">
    <location>
        <begin position="113"/>
        <end position="132"/>
    </location>
</feature>
<dbReference type="AlphaFoldDB" id="A0A4P6PZ50"/>